<dbReference type="InterPro" id="IPR007016">
    <property type="entry name" value="O-antigen_ligase-rel_domated"/>
</dbReference>
<feature type="transmembrane region" description="Helical" evidence="5">
    <location>
        <begin position="119"/>
        <end position="144"/>
    </location>
</feature>
<evidence type="ECO:0000259" key="6">
    <source>
        <dbReference type="Pfam" id="PF04932"/>
    </source>
</evidence>
<dbReference type="AlphaFoldDB" id="A0A078L4P3"/>
<feature type="transmembrane region" description="Helical" evidence="5">
    <location>
        <begin position="20"/>
        <end position="52"/>
    </location>
</feature>
<evidence type="ECO:0000256" key="3">
    <source>
        <dbReference type="ARBA" id="ARBA00022989"/>
    </source>
</evidence>
<dbReference type="Proteomes" id="UP000044071">
    <property type="component" value="Unassembled WGS sequence"/>
</dbReference>
<dbReference type="eggNOG" id="COG3307">
    <property type="taxonomic scope" value="Bacteria"/>
</dbReference>
<name>A0A078L4P3_9GAMM</name>
<gene>
    <name evidence="7" type="ORF">BN59_03198</name>
</gene>
<protein>
    <submittedName>
        <fullName evidence="7">Lipid A core-O-antigen ligase</fullName>
    </submittedName>
</protein>
<keyword evidence="7" id="KW-0436">Ligase</keyword>
<keyword evidence="4 5" id="KW-0472">Membrane</keyword>
<evidence type="ECO:0000313" key="8">
    <source>
        <dbReference type="Proteomes" id="UP000044071"/>
    </source>
</evidence>
<feature type="transmembrane region" description="Helical" evidence="5">
    <location>
        <begin position="226"/>
        <end position="244"/>
    </location>
</feature>
<evidence type="ECO:0000256" key="5">
    <source>
        <dbReference type="SAM" id="Phobius"/>
    </source>
</evidence>
<feature type="transmembrane region" description="Helical" evidence="5">
    <location>
        <begin position="64"/>
        <end position="84"/>
    </location>
</feature>
<evidence type="ECO:0000256" key="2">
    <source>
        <dbReference type="ARBA" id="ARBA00022692"/>
    </source>
</evidence>
<feature type="transmembrane region" description="Helical" evidence="5">
    <location>
        <begin position="356"/>
        <end position="389"/>
    </location>
</feature>
<dbReference type="GO" id="GO:0016020">
    <property type="term" value="C:membrane"/>
    <property type="evidence" value="ECO:0007669"/>
    <property type="project" value="UniProtKB-SubCell"/>
</dbReference>
<dbReference type="InterPro" id="IPR051533">
    <property type="entry name" value="WaaL-like"/>
</dbReference>
<reference evidence="7 8" key="1">
    <citation type="submission" date="2014-06" db="EMBL/GenBank/DDBJ databases">
        <authorList>
            <person name="Urmite Genomes Urmite Genomes"/>
        </authorList>
    </citation>
    <scope>NUCLEOTIDE SEQUENCE [LARGE SCALE GENOMIC DNA]</scope>
</reference>
<keyword evidence="3 5" id="KW-1133">Transmembrane helix</keyword>
<dbReference type="PANTHER" id="PTHR37422:SF13">
    <property type="entry name" value="LIPOPOLYSACCHARIDE BIOSYNTHESIS PROTEIN PA4999-RELATED"/>
    <property type="match status" value="1"/>
</dbReference>
<comment type="subcellular location">
    <subcellularLocation>
        <location evidence="1">Membrane</location>
        <topology evidence="1">Multi-pass membrane protein</topology>
    </subcellularLocation>
</comment>
<dbReference type="STRING" id="1034943.BN59_03198"/>
<proteinExistence type="predicted"/>
<accession>A0A078L4P3</accession>
<feature type="domain" description="O-antigen ligase-related" evidence="6">
    <location>
        <begin position="189"/>
        <end position="337"/>
    </location>
</feature>
<dbReference type="RefSeq" id="WP_052403336.1">
    <property type="nucleotide sequence ID" value="NZ_CCVW01000004.1"/>
</dbReference>
<dbReference type="Pfam" id="PF04932">
    <property type="entry name" value="Wzy_C"/>
    <property type="match status" value="1"/>
</dbReference>
<evidence type="ECO:0000313" key="7">
    <source>
        <dbReference type="EMBL" id="CDZ78883.1"/>
    </source>
</evidence>
<dbReference type="EMBL" id="CCSB01000004">
    <property type="protein sequence ID" value="CDZ78883.1"/>
    <property type="molecule type" value="Genomic_DNA"/>
</dbReference>
<feature type="transmembrane region" description="Helical" evidence="5">
    <location>
        <begin position="321"/>
        <end position="344"/>
    </location>
</feature>
<keyword evidence="2 5" id="KW-0812">Transmembrane</keyword>
<dbReference type="GO" id="GO:0016874">
    <property type="term" value="F:ligase activity"/>
    <property type="evidence" value="ECO:0007669"/>
    <property type="project" value="UniProtKB-KW"/>
</dbReference>
<evidence type="ECO:0000256" key="4">
    <source>
        <dbReference type="ARBA" id="ARBA00023136"/>
    </source>
</evidence>
<evidence type="ECO:0000256" key="1">
    <source>
        <dbReference type="ARBA" id="ARBA00004141"/>
    </source>
</evidence>
<organism evidence="7 8">
    <name type="scientific">Legionella massiliensis</name>
    <dbReference type="NCBI Taxonomy" id="1034943"/>
    <lineage>
        <taxon>Bacteria</taxon>
        <taxon>Pseudomonadati</taxon>
        <taxon>Pseudomonadota</taxon>
        <taxon>Gammaproteobacteria</taxon>
        <taxon>Legionellales</taxon>
        <taxon>Legionellaceae</taxon>
        <taxon>Legionella</taxon>
    </lineage>
</organism>
<dbReference type="PANTHER" id="PTHR37422">
    <property type="entry name" value="TEICHURONIC ACID BIOSYNTHESIS PROTEIN TUAE"/>
    <property type="match status" value="1"/>
</dbReference>
<dbReference type="OrthoDB" id="9795248at2"/>
<keyword evidence="8" id="KW-1185">Reference proteome</keyword>
<feature type="transmembrane region" description="Helical" evidence="5">
    <location>
        <begin position="156"/>
        <end position="174"/>
    </location>
</feature>
<sequence>METLISLPQRFSMQKSVPFFLALSFFVLPLSSTAKSICLGLTIVAILLSPVYRSELASLLDRGWCKTSIILFFIVLLACLWSPTTYSQRLLALEKYSKLLYLPILVIGFHEAKARKMAIYAFLAAMFLTSSLAVLKFLGFLPSININPDRLFRNHIMTGYMLDFAAYMAALYAFQHQGWLKRLGYSLLFLLFSYHALFVNGGRMGYIVYLLSMCLLIFQIFSWRKALVGIFMICAASLLIYSQSSFMKERIVLLKTQYEAYQHNDGDNSVGFRFKFHNYAYALFCQHPLIGHGTASFPYNFTRDNPVPGWGHHLKEPHSQYWLMASEFGLIGLIAFLAWLFTLFRASMHLSSTRPLALAMLLSFIVGSITDSLLFYSGSGYFFLLFMALCLSEER</sequence>